<accession>A0A1D2J6S9</accession>
<dbReference type="AlphaFoldDB" id="A0A1D2J6S9"/>
<reference evidence="1 2" key="1">
    <citation type="submission" date="2016-06" db="EMBL/GenBank/DDBJ databases">
        <authorList>
            <person name="Kjaerup R.B."/>
            <person name="Dalgaard T.S."/>
            <person name="Juul-Madsen H.R."/>
        </authorList>
    </citation>
    <scope>NUCLEOTIDE SEQUENCE [LARGE SCALE GENOMIC DNA]</scope>
    <source>
        <strain evidence="1 2">Pb300</strain>
    </source>
</reference>
<proteinExistence type="predicted"/>
<organism evidence="1 2">
    <name type="scientific">Paracoccidioides brasiliensis</name>
    <dbReference type="NCBI Taxonomy" id="121759"/>
    <lineage>
        <taxon>Eukaryota</taxon>
        <taxon>Fungi</taxon>
        <taxon>Dikarya</taxon>
        <taxon>Ascomycota</taxon>
        <taxon>Pezizomycotina</taxon>
        <taxon>Eurotiomycetes</taxon>
        <taxon>Eurotiomycetidae</taxon>
        <taxon>Onygenales</taxon>
        <taxon>Ajellomycetaceae</taxon>
        <taxon>Paracoccidioides</taxon>
    </lineage>
</organism>
<protein>
    <submittedName>
        <fullName evidence="1">Uncharacterized protein</fullName>
    </submittedName>
</protein>
<dbReference type="VEuPathDB" id="FungiDB:PADG_01356"/>
<sequence>MVATTKRTCHSLHTTSTSYNQQGSEEWCSSFVQARFRDQMNVLHVKDEVGSNTHMTVQRAVCIESYSVALRMIASPRDHFKEVTRVLASAMSARNATGCRQQDGQDAQGTTLQLMVRQPDGTPPKTTGYGHLGHARCPTLLAVSSTETIVSGALSSPRNL</sequence>
<dbReference type="EMBL" id="LZYO01000381">
    <property type="protein sequence ID" value="ODH14103.1"/>
    <property type="molecule type" value="Genomic_DNA"/>
</dbReference>
<evidence type="ECO:0000313" key="2">
    <source>
        <dbReference type="Proteomes" id="UP000242814"/>
    </source>
</evidence>
<gene>
    <name evidence="1" type="ORF">ACO22_06690</name>
</gene>
<dbReference type="Proteomes" id="UP000242814">
    <property type="component" value="Unassembled WGS sequence"/>
</dbReference>
<evidence type="ECO:0000313" key="1">
    <source>
        <dbReference type="EMBL" id="ODH14103.1"/>
    </source>
</evidence>
<comment type="caution">
    <text evidence="1">The sequence shown here is derived from an EMBL/GenBank/DDBJ whole genome shotgun (WGS) entry which is preliminary data.</text>
</comment>
<name>A0A1D2J6S9_PARBR</name>